<reference evidence="5 6" key="1">
    <citation type="submission" date="2022-10" db="EMBL/GenBank/DDBJ databases">
        <title>Chitinophaga nivalis PC15 sp. nov., isolated from Pyeongchang county, South Korea.</title>
        <authorList>
            <person name="Trinh H.N."/>
        </authorList>
    </citation>
    <scope>NUCLEOTIDE SEQUENCE [LARGE SCALE GENOMIC DNA]</scope>
    <source>
        <strain evidence="5 6">PC14</strain>
    </source>
</reference>
<evidence type="ECO:0000259" key="4">
    <source>
        <dbReference type="PROSITE" id="PS01124"/>
    </source>
</evidence>
<dbReference type="SUPFAM" id="SSF46689">
    <property type="entry name" value="Homeodomain-like"/>
    <property type="match status" value="2"/>
</dbReference>
<dbReference type="Proteomes" id="UP001207742">
    <property type="component" value="Unassembled WGS sequence"/>
</dbReference>
<gene>
    <name evidence="5" type="ORF">OL497_15340</name>
</gene>
<dbReference type="InterPro" id="IPR050204">
    <property type="entry name" value="AraC_XylS_family_regulators"/>
</dbReference>
<organism evidence="5 6">
    <name type="scientific">Chitinophaga nivalis</name>
    <dbReference type="NCBI Taxonomy" id="2991709"/>
    <lineage>
        <taxon>Bacteria</taxon>
        <taxon>Pseudomonadati</taxon>
        <taxon>Bacteroidota</taxon>
        <taxon>Chitinophagia</taxon>
        <taxon>Chitinophagales</taxon>
        <taxon>Chitinophagaceae</taxon>
        <taxon>Chitinophaga</taxon>
    </lineage>
</organism>
<dbReference type="PROSITE" id="PS01124">
    <property type="entry name" value="HTH_ARAC_FAMILY_2"/>
    <property type="match status" value="1"/>
</dbReference>
<dbReference type="RefSeq" id="WP_264731499.1">
    <property type="nucleotide sequence ID" value="NZ_JAPDNR010000001.1"/>
</dbReference>
<dbReference type="Pfam" id="PF12833">
    <property type="entry name" value="HTH_18"/>
    <property type="match status" value="1"/>
</dbReference>
<comment type="caution">
    <text evidence="5">The sequence shown here is derived from an EMBL/GenBank/DDBJ whole genome shotgun (WGS) entry which is preliminary data.</text>
</comment>
<evidence type="ECO:0000256" key="3">
    <source>
        <dbReference type="ARBA" id="ARBA00023163"/>
    </source>
</evidence>
<dbReference type="PANTHER" id="PTHR46796">
    <property type="entry name" value="HTH-TYPE TRANSCRIPTIONAL ACTIVATOR RHAS-RELATED"/>
    <property type="match status" value="1"/>
</dbReference>
<dbReference type="InterPro" id="IPR018060">
    <property type="entry name" value="HTH_AraC"/>
</dbReference>
<keyword evidence="3" id="KW-0804">Transcription</keyword>
<evidence type="ECO:0000256" key="1">
    <source>
        <dbReference type="ARBA" id="ARBA00023015"/>
    </source>
</evidence>
<name>A0ABT3IMT9_9BACT</name>
<proteinExistence type="predicted"/>
<accession>A0ABT3IMT9</accession>
<dbReference type="Gene3D" id="1.10.10.60">
    <property type="entry name" value="Homeodomain-like"/>
    <property type="match status" value="1"/>
</dbReference>
<dbReference type="PANTHER" id="PTHR46796:SF13">
    <property type="entry name" value="HTH-TYPE TRANSCRIPTIONAL ACTIVATOR RHAS"/>
    <property type="match status" value="1"/>
</dbReference>
<dbReference type="EMBL" id="JAPDNS010000001">
    <property type="protein sequence ID" value="MCW3485283.1"/>
    <property type="molecule type" value="Genomic_DNA"/>
</dbReference>
<protein>
    <submittedName>
        <fullName evidence="5">AraC family transcriptional regulator</fullName>
    </submittedName>
</protein>
<dbReference type="SMART" id="SM00342">
    <property type="entry name" value="HTH_ARAC"/>
    <property type="match status" value="1"/>
</dbReference>
<evidence type="ECO:0000256" key="2">
    <source>
        <dbReference type="ARBA" id="ARBA00023125"/>
    </source>
</evidence>
<keyword evidence="2" id="KW-0238">DNA-binding</keyword>
<evidence type="ECO:0000313" key="5">
    <source>
        <dbReference type="EMBL" id="MCW3485283.1"/>
    </source>
</evidence>
<sequence length="280" mass="32353">MTTQVIKVKNPYLQAFIQFFIFFKGDVPQAINYVTFPNNNLCLALYKHNDVVYNNTPLLNHCEILPGHKTYTSRLYGFHEMPFQVTVKAPIDQVCIIFQPAALRMFTREAYKELLESDQVFHTIFPAARHFPELLFQEPKPAARAALLETLLLKNIQQHYLPGRMQTALDIIDQGIQHKINVTTIAREMGINNATLYRLFSDHLGQNPIAFLKTLRFRKALETLRHSQPASLTGVAYTHHYFDQAHFIKDFKHLSGATPKQLQKNLAIQQDTLVWIYKEA</sequence>
<keyword evidence="6" id="KW-1185">Reference proteome</keyword>
<dbReference type="InterPro" id="IPR009057">
    <property type="entry name" value="Homeodomain-like_sf"/>
</dbReference>
<feature type="domain" description="HTH araC/xylS-type" evidence="4">
    <location>
        <begin position="166"/>
        <end position="265"/>
    </location>
</feature>
<evidence type="ECO:0000313" key="6">
    <source>
        <dbReference type="Proteomes" id="UP001207742"/>
    </source>
</evidence>
<keyword evidence="1" id="KW-0805">Transcription regulation</keyword>